<accession>A0AAV5WIQ4</accession>
<comment type="caution">
    <text evidence="1">The sequence shown here is derived from an EMBL/GenBank/DDBJ whole genome shotgun (WGS) entry which is preliminary data.</text>
</comment>
<dbReference type="AlphaFoldDB" id="A0AAV5WIQ4"/>
<feature type="non-terminal residue" evidence="1">
    <location>
        <position position="1"/>
    </location>
</feature>
<dbReference type="Gene3D" id="2.60.120.290">
    <property type="entry name" value="Spermadhesin, CUB domain"/>
    <property type="match status" value="1"/>
</dbReference>
<proteinExistence type="predicted"/>
<dbReference type="InterPro" id="IPR035914">
    <property type="entry name" value="Sperma_CUB_dom_sf"/>
</dbReference>
<organism evidence="1 2">
    <name type="scientific">Pristionchus fissidentatus</name>
    <dbReference type="NCBI Taxonomy" id="1538716"/>
    <lineage>
        <taxon>Eukaryota</taxon>
        <taxon>Metazoa</taxon>
        <taxon>Ecdysozoa</taxon>
        <taxon>Nematoda</taxon>
        <taxon>Chromadorea</taxon>
        <taxon>Rhabditida</taxon>
        <taxon>Rhabditina</taxon>
        <taxon>Diplogasteromorpha</taxon>
        <taxon>Diplogasteroidea</taxon>
        <taxon>Neodiplogasteridae</taxon>
        <taxon>Pristionchus</taxon>
    </lineage>
</organism>
<feature type="non-terminal residue" evidence="1">
    <location>
        <position position="91"/>
    </location>
</feature>
<dbReference type="SUPFAM" id="SSF49854">
    <property type="entry name" value="Spermadhesin, CUB domain"/>
    <property type="match status" value="1"/>
</dbReference>
<gene>
    <name evidence="1" type="ORF">PFISCL1PPCAC_21717</name>
</gene>
<evidence type="ECO:0000313" key="1">
    <source>
        <dbReference type="EMBL" id="GMT30420.1"/>
    </source>
</evidence>
<dbReference type="EMBL" id="BTSY01000005">
    <property type="protein sequence ID" value="GMT30420.1"/>
    <property type="molecule type" value="Genomic_DNA"/>
</dbReference>
<protein>
    <submittedName>
        <fullName evidence="1">Uncharacterized protein</fullName>
    </submittedName>
</protein>
<evidence type="ECO:0000313" key="2">
    <source>
        <dbReference type="Proteomes" id="UP001432322"/>
    </source>
</evidence>
<reference evidence="1" key="1">
    <citation type="submission" date="2023-10" db="EMBL/GenBank/DDBJ databases">
        <title>Genome assembly of Pristionchus species.</title>
        <authorList>
            <person name="Yoshida K."/>
            <person name="Sommer R.J."/>
        </authorList>
    </citation>
    <scope>NUCLEOTIDE SEQUENCE</scope>
    <source>
        <strain evidence="1">RS5133</strain>
    </source>
</reference>
<sequence>HCRTTFKAPAGYRIVFKPHNLSLERSHDFLDVFDIQNEKETHRESYSGSYLEGFHTVSRGLELTDTPLLCVLCPWHRRKSRPAKHRILRIR</sequence>
<name>A0AAV5WIQ4_9BILA</name>
<keyword evidence="2" id="KW-1185">Reference proteome</keyword>
<dbReference type="Proteomes" id="UP001432322">
    <property type="component" value="Unassembled WGS sequence"/>
</dbReference>